<dbReference type="EMBL" id="JAHHUM010001472">
    <property type="protein sequence ID" value="KAK5611562.1"/>
    <property type="molecule type" value="Genomic_DNA"/>
</dbReference>
<dbReference type="SUPFAM" id="SSF46785">
    <property type="entry name" value="Winged helix' DNA-binding domain"/>
    <property type="match status" value="1"/>
</dbReference>
<feature type="region of interest" description="Disordered" evidence="5">
    <location>
        <begin position="1"/>
        <end position="46"/>
    </location>
</feature>
<feature type="compositionally biased region" description="Polar residues" evidence="5">
    <location>
        <begin position="967"/>
        <end position="989"/>
    </location>
</feature>
<dbReference type="GO" id="GO:0005634">
    <property type="term" value="C:nucleus"/>
    <property type="evidence" value="ECO:0007669"/>
    <property type="project" value="UniProtKB-SubCell"/>
</dbReference>
<evidence type="ECO:0000256" key="5">
    <source>
        <dbReference type="SAM" id="MobiDB-lite"/>
    </source>
</evidence>
<dbReference type="InterPro" id="IPR039779">
    <property type="entry name" value="RFX-like"/>
</dbReference>
<sequence length="1439" mass="155445">MSSNPSTPVSFKSRPFQSSPVPRRTPMADEDPQQLDPGAGSLPGLLPGLQGAEASALLLRIKNSICKSVQSKVENILQDVEKFSDIEKLYLYLKLPTGPSSSVEKSDQSALSSSRTQQMHAFSWIRDHLEEYPETSLPKQEVYDEYKSFCDNLNYHPLSAADFGKMMKNVFPNMKARRLGMRGKSKYLLLEWTVLYQSGPRLHVCVSGPRPSAAAVHRGLRKRPFVHMPSLPTLDLHKSVDGLQCDALESPCHVSSIKEEVRFAACDLVCEWAQKVLKRQFDAVEDLARFLIDSHYISNKSLAALTLMTGAASEVKPHPTVSAFAPTAEAQPFQPQGKMFSLPSVDAKQQLQRKIQRKQQEQKMQSPLLGEEQAKRMLDSVICSSPSPPSPQPTIGIVVATVPSPITVQKSGQLMSSSPAGPVESKVLPINFQMVSQPVQVVKQSPKAAQSNLTSPAGERPVRQRYAQILPKPTATSGITMRSPSTMIIANSPIKTVMTTCQVSPVSLVKMTAISLAPNSRETTSLTNTMLRPASVGVASAAGVDIDSNQSIRSASAVPILAPITEPRQSIDTQSMDVEMEVEAIHMNSQMQNPSSQVLTQEGISNRAGGAVQRAASVPIPQTKGFLGLEETLATRCIGNSSLGDNTAVKSSSNSSNKASTLQLISPYMNTSTLSLANTSRVSSCGEGIQAEEAFFSTKSFRKRSGLSPDLSPVKRAFMPQQTAEGTGYVPGQVTSGRPESAPASRELEMKMSSIFSTQVLVQSSSSLCNSVAKTHSSMQRNNTPTVMETSAAVSDALMQEQRGHVLGNMHAIPGNPGCQNHAGMSSNSAAGVLEGSHLSSPAANSLQFVSQAASNQLPMQEHMDYFSFDEDLTQDSIVEELVQMEEQMKLKRLQELGNCGSLHGQPIMTPSNSTSANQTMRGFYQAQNNSGNLIHTPTPTSEMIGGAQNLTGDSPCSRIASTTPVDSALGSSRHTPIGTPHSNCSSTVPPSPVECRNPFAFTPINSSMTCFHDSSPISSSPVKPMQRPMATHPDKARLEWMNNSYSSCSSGGSSNKSNSGMGILTGYRGLTNEPFQKPHAFAIPHARHHDSHCGRLTPISPVQQQVANMSRQEGFAVPAPLDNKTANTSAAMFRCRSVSPAVHQRNLSLSIGSNPLPNVPRSVVSPFNSPVTPEVLNIFANSEANLGVSSMAQRSRSVPLNIMMQTDVQQCSNISGILLSKLEGDHDDTLRGLGMHNVPSTYTARMNLTQMLESKSSHPCSDNHLSLMASDSTSSCSSQQSGYLIENTINEQITLSAGINQTQPASAEHHHQQAQSVMVGLSSQQQEELQRQQHLDFRSTQQHLLTGPLMEQVSELTTGGADFPCEIRMTSELSGSINDLNALDTNLLFDPRQQQSRFHSSAAEELNDQLFQQISETPHSGGLDWLESKDHPTVGLMG</sequence>
<dbReference type="FunFam" id="1.10.10.10:FF:000128">
    <property type="entry name" value="DNA-binding protein RFX5 isoform X1"/>
    <property type="match status" value="1"/>
</dbReference>
<feature type="region of interest" description="Disordered" evidence="5">
    <location>
        <begin position="967"/>
        <end position="991"/>
    </location>
</feature>
<evidence type="ECO:0000259" key="6">
    <source>
        <dbReference type="PROSITE" id="PS51526"/>
    </source>
</evidence>
<dbReference type="Pfam" id="PF02257">
    <property type="entry name" value="RFX_DNA_binding"/>
    <property type="match status" value="1"/>
</dbReference>
<evidence type="ECO:0000256" key="2">
    <source>
        <dbReference type="ARBA" id="ARBA00023125"/>
    </source>
</evidence>
<reference evidence="7 8" key="1">
    <citation type="submission" date="2021-06" db="EMBL/GenBank/DDBJ databases">
        <authorList>
            <person name="Palmer J.M."/>
        </authorList>
    </citation>
    <scope>NUCLEOTIDE SEQUENCE [LARGE SCALE GENOMIC DNA]</scope>
    <source>
        <strain evidence="7 8">MEX-2019</strain>
        <tissue evidence="7">Muscle</tissue>
    </source>
</reference>
<dbReference type="Gene3D" id="6.10.140.1290">
    <property type="match status" value="1"/>
</dbReference>
<dbReference type="PANTHER" id="PTHR12619">
    <property type="entry name" value="RFX TRANSCRIPTION FACTOR FAMILY"/>
    <property type="match status" value="1"/>
</dbReference>
<evidence type="ECO:0000256" key="4">
    <source>
        <dbReference type="ARBA" id="ARBA00061114"/>
    </source>
</evidence>
<dbReference type="InterPro" id="IPR003150">
    <property type="entry name" value="DNA-bd_RFX"/>
</dbReference>
<evidence type="ECO:0000313" key="8">
    <source>
        <dbReference type="Proteomes" id="UP001311232"/>
    </source>
</evidence>
<gene>
    <name evidence="7" type="ORF">CRENBAI_014929</name>
</gene>
<feature type="compositionally biased region" description="Low complexity" evidence="5">
    <location>
        <begin position="35"/>
        <end position="46"/>
    </location>
</feature>
<dbReference type="PROSITE" id="PS51526">
    <property type="entry name" value="RFX_DBD"/>
    <property type="match status" value="1"/>
</dbReference>
<feature type="compositionally biased region" description="Polar residues" evidence="5">
    <location>
        <begin position="1"/>
        <end position="20"/>
    </location>
</feature>
<dbReference type="GO" id="GO:0000981">
    <property type="term" value="F:DNA-binding transcription factor activity, RNA polymerase II-specific"/>
    <property type="evidence" value="ECO:0007669"/>
    <property type="project" value="TreeGrafter"/>
</dbReference>
<feature type="domain" description="RFX-type winged-helix" evidence="6">
    <location>
        <begin position="121"/>
        <end position="224"/>
    </location>
</feature>
<dbReference type="GO" id="GO:0000978">
    <property type="term" value="F:RNA polymerase II cis-regulatory region sequence-specific DNA binding"/>
    <property type="evidence" value="ECO:0007669"/>
    <property type="project" value="TreeGrafter"/>
</dbReference>
<feature type="region of interest" description="Disordered" evidence="5">
    <location>
        <begin position="1418"/>
        <end position="1439"/>
    </location>
</feature>
<comment type="subcellular location">
    <subcellularLocation>
        <location evidence="1">Nucleus</location>
    </subcellularLocation>
</comment>
<keyword evidence="3" id="KW-0539">Nucleus</keyword>
<keyword evidence="8" id="KW-1185">Reference proteome</keyword>
<protein>
    <recommendedName>
        <fullName evidence="6">RFX-type winged-helix domain-containing protein</fullName>
    </recommendedName>
</protein>
<accession>A0AAV9RR84</accession>
<dbReference type="Pfam" id="PF18326">
    <property type="entry name" value="RFX5_N"/>
    <property type="match status" value="1"/>
</dbReference>
<dbReference type="InterPro" id="IPR036390">
    <property type="entry name" value="WH_DNA-bd_sf"/>
</dbReference>
<organism evidence="7 8">
    <name type="scientific">Crenichthys baileyi</name>
    <name type="common">White River springfish</name>
    <dbReference type="NCBI Taxonomy" id="28760"/>
    <lineage>
        <taxon>Eukaryota</taxon>
        <taxon>Metazoa</taxon>
        <taxon>Chordata</taxon>
        <taxon>Craniata</taxon>
        <taxon>Vertebrata</taxon>
        <taxon>Euteleostomi</taxon>
        <taxon>Actinopterygii</taxon>
        <taxon>Neopterygii</taxon>
        <taxon>Teleostei</taxon>
        <taxon>Neoteleostei</taxon>
        <taxon>Acanthomorphata</taxon>
        <taxon>Ovalentaria</taxon>
        <taxon>Atherinomorphae</taxon>
        <taxon>Cyprinodontiformes</taxon>
        <taxon>Goodeidae</taxon>
        <taxon>Crenichthys</taxon>
    </lineage>
</organism>
<dbReference type="Gene3D" id="1.10.10.10">
    <property type="entry name" value="Winged helix-like DNA-binding domain superfamily/Winged helix DNA-binding domain"/>
    <property type="match status" value="1"/>
</dbReference>
<name>A0AAV9RR84_9TELE</name>
<dbReference type="Proteomes" id="UP001311232">
    <property type="component" value="Unassembled WGS sequence"/>
</dbReference>
<evidence type="ECO:0000256" key="3">
    <source>
        <dbReference type="ARBA" id="ARBA00023242"/>
    </source>
</evidence>
<dbReference type="PANTHER" id="PTHR12619:SF2">
    <property type="entry name" value="DNA-BINDING PROTEIN RFX7"/>
    <property type="match status" value="1"/>
</dbReference>
<comment type="similarity">
    <text evidence="4">Belongs to the RFX family.</text>
</comment>
<evidence type="ECO:0000256" key="1">
    <source>
        <dbReference type="ARBA" id="ARBA00004123"/>
    </source>
</evidence>
<dbReference type="InterPro" id="IPR036388">
    <property type="entry name" value="WH-like_DNA-bd_sf"/>
</dbReference>
<comment type="caution">
    <text evidence="7">The sequence shown here is derived from an EMBL/GenBank/DDBJ whole genome shotgun (WGS) entry which is preliminary data.</text>
</comment>
<proteinExistence type="inferred from homology"/>
<evidence type="ECO:0000313" key="7">
    <source>
        <dbReference type="EMBL" id="KAK5611562.1"/>
    </source>
</evidence>
<keyword evidence="2" id="KW-0238">DNA-binding</keyword>